<sequence>MPGPRRRAYTERMSSALPFRTPIDLHTHSSVSDGTETPTELMRSAAAAGLGTVAITDHDSTSGWADASADVALTGVTFVPGMELSTRHGWRSVHLLAYLFDPTDAALTGEMARIRDARLTRAENIVNRIAVDYALTWDDVLAQTTDGATVGRPHIADALVARGYVPDRSAAFESILHPRNGYFEPHYAPGPLEAVRLVRGAGGVPVIAHPATRGRDGVVPTDYLAKLVDAGLFGLEVDHRENTPDGKERLLELAAQFGLRVTGSSDYHGAGKPNRLGENTTAPEVLEAIIAEGRGSAPVYA</sequence>
<dbReference type="GO" id="GO:0004534">
    <property type="term" value="F:5'-3' RNA exonuclease activity"/>
    <property type="evidence" value="ECO:0007669"/>
    <property type="project" value="TreeGrafter"/>
</dbReference>
<dbReference type="EMBL" id="PGFB01000003">
    <property type="protein sequence ID" value="PJJ62276.1"/>
    <property type="molecule type" value="Genomic_DNA"/>
</dbReference>
<accession>A0A2M9BWE6</accession>
<dbReference type="InterPro" id="IPR003141">
    <property type="entry name" value="Pol/His_phosphatase_N"/>
</dbReference>
<dbReference type="AlphaFoldDB" id="A0A2M9BWE6"/>
<proteinExistence type="predicted"/>
<dbReference type="CDD" id="cd07438">
    <property type="entry name" value="PHP_HisPPase_AMP"/>
    <property type="match status" value="1"/>
</dbReference>
<feature type="domain" description="Polymerase/histidinol phosphatase N-terminal" evidence="1">
    <location>
        <begin position="23"/>
        <end position="88"/>
    </location>
</feature>
<reference evidence="2 3" key="1">
    <citation type="submission" date="2017-11" db="EMBL/GenBank/DDBJ databases">
        <title>Genomic Encyclopedia of Archaeal and Bacterial Type Strains, Phase II (KMG-II): From Individual Species to Whole Genera.</title>
        <authorList>
            <person name="Goeker M."/>
        </authorList>
    </citation>
    <scope>NUCLEOTIDE SEQUENCE [LARGE SCALE GENOMIC DNA]</scope>
    <source>
        <strain evidence="2 3">DSM 25625</strain>
    </source>
</reference>
<organism evidence="2 3">
    <name type="scientific">Compostimonas suwonensis</name>
    <dbReference type="NCBI Taxonomy" id="1048394"/>
    <lineage>
        <taxon>Bacteria</taxon>
        <taxon>Bacillati</taxon>
        <taxon>Actinomycetota</taxon>
        <taxon>Actinomycetes</taxon>
        <taxon>Micrococcales</taxon>
        <taxon>Microbacteriaceae</taxon>
        <taxon>Compostimonas</taxon>
    </lineage>
</organism>
<dbReference type="PANTHER" id="PTHR42924:SF3">
    <property type="entry name" value="POLYMERASE_HISTIDINOL PHOSPHATASE N-TERMINAL DOMAIN-CONTAINING PROTEIN"/>
    <property type="match status" value="1"/>
</dbReference>
<name>A0A2M9BWE6_9MICO</name>
<keyword evidence="3" id="KW-1185">Reference proteome</keyword>
<dbReference type="GO" id="GO:0035312">
    <property type="term" value="F:5'-3' DNA exonuclease activity"/>
    <property type="evidence" value="ECO:0007669"/>
    <property type="project" value="TreeGrafter"/>
</dbReference>
<evidence type="ECO:0000313" key="2">
    <source>
        <dbReference type="EMBL" id="PJJ62276.1"/>
    </source>
</evidence>
<dbReference type="SUPFAM" id="SSF89550">
    <property type="entry name" value="PHP domain-like"/>
    <property type="match status" value="1"/>
</dbReference>
<evidence type="ECO:0000313" key="3">
    <source>
        <dbReference type="Proteomes" id="UP000230161"/>
    </source>
</evidence>
<dbReference type="InterPro" id="IPR004013">
    <property type="entry name" value="PHP_dom"/>
</dbReference>
<gene>
    <name evidence="2" type="ORF">CLV54_2073</name>
</gene>
<dbReference type="Pfam" id="PF02811">
    <property type="entry name" value="PHP"/>
    <property type="match status" value="1"/>
</dbReference>
<evidence type="ECO:0000259" key="1">
    <source>
        <dbReference type="SMART" id="SM00481"/>
    </source>
</evidence>
<dbReference type="Proteomes" id="UP000230161">
    <property type="component" value="Unassembled WGS sequence"/>
</dbReference>
<dbReference type="InterPro" id="IPR016195">
    <property type="entry name" value="Pol/histidinol_Pase-like"/>
</dbReference>
<comment type="caution">
    <text evidence="2">The sequence shown here is derived from an EMBL/GenBank/DDBJ whole genome shotgun (WGS) entry which is preliminary data.</text>
</comment>
<protein>
    <recommendedName>
        <fullName evidence="1">Polymerase/histidinol phosphatase N-terminal domain-containing protein</fullName>
    </recommendedName>
</protein>
<dbReference type="PANTHER" id="PTHR42924">
    <property type="entry name" value="EXONUCLEASE"/>
    <property type="match status" value="1"/>
</dbReference>
<dbReference type="Gene3D" id="3.20.20.140">
    <property type="entry name" value="Metal-dependent hydrolases"/>
    <property type="match status" value="1"/>
</dbReference>
<dbReference type="SMART" id="SM00481">
    <property type="entry name" value="POLIIIAc"/>
    <property type="match status" value="1"/>
</dbReference>
<dbReference type="Gene3D" id="1.10.150.650">
    <property type="match status" value="1"/>
</dbReference>
<dbReference type="InterPro" id="IPR052018">
    <property type="entry name" value="PHP_domain"/>
</dbReference>